<evidence type="ECO:0000313" key="3">
    <source>
        <dbReference type="EMBL" id="MXP00902.1"/>
    </source>
</evidence>
<name>A0A6I4U0R8_9SPHN</name>
<gene>
    <name evidence="3" type="ORF">GRI97_18080</name>
</gene>
<comment type="caution">
    <text evidence="3">The sequence shown here is derived from an EMBL/GenBank/DDBJ whole genome shotgun (WGS) entry which is preliminary data.</text>
</comment>
<dbReference type="EMBL" id="WTYJ01000005">
    <property type="protein sequence ID" value="MXP00902.1"/>
    <property type="molecule type" value="Genomic_DNA"/>
</dbReference>
<dbReference type="PANTHER" id="PTHR34406">
    <property type="entry name" value="PROTEIN YCEI"/>
    <property type="match status" value="1"/>
</dbReference>
<dbReference type="RefSeq" id="WP_161392638.1">
    <property type="nucleotide sequence ID" value="NZ_JBHSCP010000001.1"/>
</dbReference>
<dbReference type="PANTHER" id="PTHR34406:SF1">
    <property type="entry name" value="PROTEIN YCEI"/>
    <property type="match status" value="1"/>
</dbReference>
<dbReference type="Proteomes" id="UP000469430">
    <property type="component" value="Unassembled WGS sequence"/>
</dbReference>
<dbReference type="OrthoDB" id="9811006at2"/>
<dbReference type="SMART" id="SM00867">
    <property type="entry name" value="YceI"/>
    <property type="match status" value="1"/>
</dbReference>
<dbReference type="SUPFAM" id="SSF101874">
    <property type="entry name" value="YceI-like"/>
    <property type="match status" value="1"/>
</dbReference>
<feature type="domain" description="Lipid/polyisoprenoid-binding YceI-like" evidence="2">
    <location>
        <begin position="42"/>
        <end position="213"/>
    </location>
</feature>
<protein>
    <recommendedName>
        <fullName evidence="2">Lipid/polyisoprenoid-binding YceI-like domain-containing protein</fullName>
    </recommendedName>
</protein>
<dbReference type="AlphaFoldDB" id="A0A6I4U0R8"/>
<keyword evidence="4" id="KW-1185">Reference proteome</keyword>
<dbReference type="Pfam" id="PF04264">
    <property type="entry name" value="YceI"/>
    <property type="match status" value="1"/>
</dbReference>
<proteinExistence type="predicted"/>
<feature type="chain" id="PRO_5026211955" description="Lipid/polyisoprenoid-binding YceI-like domain-containing protein" evidence="1">
    <location>
        <begin position="25"/>
        <end position="214"/>
    </location>
</feature>
<evidence type="ECO:0000313" key="4">
    <source>
        <dbReference type="Proteomes" id="UP000469430"/>
    </source>
</evidence>
<dbReference type="Gene3D" id="2.40.128.110">
    <property type="entry name" value="Lipid/polyisoprenoid-binding, YceI-like"/>
    <property type="match status" value="1"/>
</dbReference>
<evidence type="ECO:0000256" key="1">
    <source>
        <dbReference type="SAM" id="SignalP"/>
    </source>
</evidence>
<dbReference type="InterPro" id="IPR007372">
    <property type="entry name" value="Lipid/polyisoprenoid-bd_YceI"/>
</dbReference>
<feature type="signal peptide" evidence="1">
    <location>
        <begin position="1"/>
        <end position="24"/>
    </location>
</feature>
<organism evidence="3 4">
    <name type="scientific">Croceibacterium xixiisoli</name>
    <dbReference type="NCBI Taxonomy" id="1476466"/>
    <lineage>
        <taxon>Bacteria</taxon>
        <taxon>Pseudomonadati</taxon>
        <taxon>Pseudomonadota</taxon>
        <taxon>Alphaproteobacteria</taxon>
        <taxon>Sphingomonadales</taxon>
        <taxon>Erythrobacteraceae</taxon>
        <taxon>Croceibacterium</taxon>
    </lineage>
</organism>
<dbReference type="InterPro" id="IPR036761">
    <property type="entry name" value="TTHA0802/YceI-like_sf"/>
</dbReference>
<keyword evidence="1" id="KW-0732">Signal</keyword>
<reference evidence="3 4" key="1">
    <citation type="submission" date="2019-12" db="EMBL/GenBank/DDBJ databases">
        <title>Genomic-based taxomic classification of the family Erythrobacteraceae.</title>
        <authorList>
            <person name="Xu L."/>
        </authorList>
    </citation>
    <scope>NUCLEOTIDE SEQUENCE [LARGE SCALE GENOMIC DNA]</scope>
    <source>
        <strain evidence="3 4">S36</strain>
    </source>
</reference>
<accession>A0A6I4U0R8</accession>
<evidence type="ECO:0000259" key="2">
    <source>
        <dbReference type="SMART" id="SM00867"/>
    </source>
</evidence>
<sequence>MRKTVLALAAVAGLSALSVGALNAQNAPRPGAIDVSKIESGEYTADAGHSIVGWSVSHLGFNDYFGLFGDVTGKLKVDAANPAASSVDVTIPVSKVTVPSAGLKDHLLRAGKDGGAPDFFGPSPADARFVSTSVTSTGATSADIVGNLTLNGVTKPVTVKAELSGMGENGMNKKKTLGFHGTTTIKRSEFNIPFGLAFGIGDEVDLNITVAFEK</sequence>